<keyword evidence="2" id="KW-1185">Reference proteome</keyword>
<dbReference type="EMBL" id="MDSU01000018">
    <property type="protein sequence ID" value="OSS42455.1"/>
    <property type="molecule type" value="Genomic_DNA"/>
</dbReference>
<proteinExistence type="predicted"/>
<dbReference type="AlphaFoldDB" id="A0A1X4XY59"/>
<reference evidence="1 2" key="1">
    <citation type="journal article" date="2017" name="Front. Microbiol.">
        <title>Genome Sequence of Desulfurella amilsii Strain TR1 and Comparative Genomics of Desulfurellaceae Family.</title>
        <authorList>
            <person name="Florentino A.P."/>
            <person name="Stams A.J."/>
            <person name="Sanchez-Andrea I."/>
        </authorList>
    </citation>
    <scope>NUCLEOTIDE SEQUENCE [LARGE SCALE GENOMIC DNA]</scope>
    <source>
        <strain evidence="1 2">TR1</strain>
    </source>
</reference>
<dbReference type="STRING" id="1562698.DESAMIL20_2008"/>
<evidence type="ECO:0000313" key="2">
    <source>
        <dbReference type="Proteomes" id="UP000194141"/>
    </source>
</evidence>
<protein>
    <submittedName>
        <fullName evidence="1">Uncharacterized protein</fullName>
    </submittedName>
</protein>
<accession>A0A1X4XY59</accession>
<evidence type="ECO:0000313" key="1">
    <source>
        <dbReference type="EMBL" id="OSS42455.1"/>
    </source>
</evidence>
<name>A0A1X4XY59_9BACT</name>
<dbReference type="RefSeq" id="WP_204218601.1">
    <property type="nucleotide sequence ID" value="NZ_MDSU01000018.1"/>
</dbReference>
<gene>
    <name evidence="1" type="ORF">DESAMIL20_2008</name>
</gene>
<organism evidence="1 2">
    <name type="scientific">Desulfurella amilsii</name>
    <dbReference type="NCBI Taxonomy" id="1562698"/>
    <lineage>
        <taxon>Bacteria</taxon>
        <taxon>Pseudomonadati</taxon>
        <taxon>Campylobacterota</taxon>
        <taxon>Desulfurellia</taxon>
        <taxon>Desulfurellales</taxon>
        <taxon>Desulfurellaceae</taxon>
        <taxon>Desulfurella</taxon>
    </lineage>
</organism>
<comment type="caution">
    <text evidence="1">The sequence shown here is derived from an EMBL/GenBank/DDBJ whole genome shotgun (WGS) entry which is preliminary data.</text>
</comment>
<dbReference type="Proteomes" id="UP000194141">
    <property type="component" value="Unassembled WGS sequence"/>
</dbReference>
<sequence length="51" mass="6077">MIEERKPYEQAFFASKPTAFTKFLRTCVIWQLVKFGIINLKMTLMLLKSHK</sequence>